<comment type="caution">
    <text evidence="3">The sequence shown here is derived from an EMBL/GenBank/DDBJ whole genome shotgun (WGS) entry which is preliminary data.</text>
</comment>
<dbReference type="AlphaFoldDB" id="A0A8H6HCW4"/>
<feature type="transmembrane region" description="Helical" evidence="1">
    <location>
        <begin position="224"/>
        <end position="243"/>
    </location>
</feature>
<proteinExistence type="predicted"/>
<feature type="domain" description="DUF6533" evidence="2">
    <location>
        <begin position="23"/>
        <end position="69"/>
    </location>
</feature>
<dbReference type="Pfam" id="PF20151">
    <property type="entry name" value="DUF6533"/>
    <property type="match status" value="1"/>
</dbReference>
<reference evidence="3 4" key="1">
    <citation type="submission" date="2020-07" db="EMBL/GenBank/DDBJ databases">
        <title>Comparative genomics of pyrophilous fungi reveals a link between fire events and developmental genes.</title>
        <authorList>
            <consortium name="DOE Joint Genome Institute"/>
            <person name="Steindorff A.S."/>
            <person name="Carver A."/>
            <person name="Calhoun S."/>
            <person name="Stillman K."/>
            <person name="Liu H."/>
            <person name="Lipzen A."/>
            <person name="Pangilinan J."/>
            <person name="Labutti K."/>
            <person name="Bruns T.D."/>
            <person name="Grigoriev I.V."/>
        </authorList>
    </citation>
    <scope>NUCLEOTIDE SEQUENCE [LARGE SCALE GENOMIC DNA]</scope>
    <source>
        <strain evidence="3 4">CBS 144469</strain>
    </source>
</reference>
<feature type="transmembrane region" description="Helical" evidence="1">
    <location>
        <begin position="97"/>
        <end position="120"/>
    </location>
</feature>
<name>A0A8H6HCW4_9AGAR</name>
<feature type="transmembrane region" description="Helical" evidence="1">
    <location>
        <begin position="184"/>
        <end position="204"/>
    </location>
</feature>
<evidence type="ECO:0000259" key="2">
    <source>
        <dbReference type="Pfam" id="PF20151"/>
    </source>
</evidence>
<dbReference type="InterPro" id="IPR045340">
    <property type="entry name" value="DUF6533"/>
</dbReference>
<protein>
    <recommendedName>
        <fullName evidence="2">DUF6533 domain-containing protein</fullName>
    </recommendedName>
</protein>
<organism evidence="3 4">
    <name type="scientific">Ephemerocybe angulata</name>
    <dbReference type="NCBI Taxonomy" id="980116"/>
    <lineage>
        <taxon>Eukaryota</taxon>
        <taxon>Fungi</taxon>
        <taxon>Dikarya</taxon>
        <taxon>Basidiomycota</taxon>
        <taxon>Agaricomycotina</taxon>
        <taxon>Agaricomycetes</taxon>
        <taxon>Agaricomycetidae</taxon>
        <taxon>Agaricales</taxon>
        <taxon>Agaricineae</taxon>
        <taxon>Psathyrellaceae</taxon>
        <taxon>Ephemerocybe</taxon>
    </lineage>
</organism>
<dbReference type="Proteomes" id="UP000521943">
    <property type="component" value="Unassembled WGS sequence"/>
</dbReference>
<accession>A0A8H6HCW4</accession>
<evidence type="ECO:0000313" key="4">
    <source>
        <dbReference type="Proteomes" id="UP000521943"/>
    </source>
</evidence>
<dbReference type="OrthoDB" id="3037019at2759"/>
<dbReference type="EMBL" id="JACGCI010000118">
    <property type="protein sequence ID" value="KAF6744569.1"/>
    <property type="molecule type" value="Genomic_DNA"/>
</dbReference>
<gene>
    <name evidence="3" type="ORF">DFP72DRAFT_1093673</name>
</gene>
<feature type="transmembrane region" description="Helical" evidence="1">
    <location>
        <begin position="58"/>
        <end position="77"/>
    </location>
</feature>
<sequence length="331" mass="37520">MDETEIDLATMIDTVQIQYTSNYVLMVALSGLLWYYITTFGEEVDRIWPQPARKPGRMLFLILRYITILGVVLEFVVGYPAYIPLSLEACEHLVKGWWVIVSLGNVFAEAIFWICLSALLGSKKWPIYLLAFGFMGFEIPIVVISYYFISTWRTISVEPWERQVLRTGCSGYASSDHANKLYPIAAYIGFARAAVISIVAFSTFARRYRRNNSSLLTIVKREGAMYYFSVGILQLFIGLRYSASSGIKDKYGVVTAIRRFLIPIFADRLLLGLKARRYTETDIVATAMFDDSAHRRLSRMPRFGVQGEETVISSLSHIQMQPIGKSANILG</sequence>
<keyword evidence="1" id="KW-0812">Transmembrane</keyword>
<keyword evidence="4" id="KW-1185">Reference proteome</keyword>
<keyword evidence="1" id="KW-0472">Membrane</keyword>
<evidence type="ECO:0000313" key="3">
    <source>
        <dbReference type="EMBL" id="KAF6744569.1"/>
    </source>
</evidence>
<feature type="transmembrane region" description="Helical" evidence="1">
    <location>
        <begin position="127"/>
        <end position="149"/>
    </location>
</feature>
<evidence type="ECO:0000256" key="1">
    <source>
        <dbReference type="SAM" id="Phobius"/>
    </source>
</evidence>
<keyword evidence="1" id="KW-1133">Transmembrane helix</keyword>
<feature type="transmembrane region" description="Helical" evidence="1">
    <location>
        <begin position="20"/>
        <end position="37"/>
    </location>
</feature>